<dbReference type="AlphaFoldDB" id="A0AA90P037"/>
<evidence type="ECO:0000313" key="1">
    <source>
        <dbReference type="EMBL" id="MDP0589566.1"/>
    </source>
</evidence>
<organism evidence="1 2">
    <name type="scientific">Candidatus Endonucleibacter bathymodioli</name>
    <dbReference type="NCBI Taxonomy" id="539814"/>
    <lineage>
        <taxon>Bacteria</taxon>
        <taxon>Pseudomonadati</taxon>
        <taxon>Pseudomonadota</taxon>
        <taxon>Gammaproteobacteria</taxon>
        <taxon>Oceanospirillales</taxon>
        <taxon>Endozoicomonadaceae</taxon>
        <taxon>Candidatus Endonucleibacter</taxon>
    </lineage>
</organism>
<dbReference type="Proteomes" id="UP001178148">
    <property type="component" value="Unassembled WGS sequence"/>
</dbReference>
<name>A0AA90P037_9GAMM</name>
<protein>
    <submittedName>
        <fullName evidence="1">Uncharacterized protein</fullName>
    </submittedName>
</protein>
<dbReference type="EMBL" id="JASXSV010000016">
    <property type="protein sequence ID" value="MDP0589566.1"/>
    <property type="molecule type" value="Genomic_DNA"/>
</dbReference>
<accession>A0AA90P037</accession>
<evidence type="ECO:0000313" key="2">
    <source>
        <dbReference type="Proteomes" id="UP001178148"/>
    </source>
</evidence>
<comment type="caution">
    <text evidence="1">The sequence shown here is derived from an EMBL/GenBank/DDBJ whole genome shotgun (WGS) entry which is preliminary data.</text>
</comment>
<gene>
    <name evidence="1" type="ORF">QS748_10405</name>
</gene>
<sequence>MMLIFFSNISLARYIFKFDHQTSNFALRVNNKYDVDITACDLSNHKVNSAFIGIDKTGSASKNRSYHRLYVTFSDNTKKEYTFLGDFDDTKHTLKHTFRVKEVSHHDIRGIEHPSPQTDLFSDVKSRFQRIYKNHGYYYNHDFFTVNYSYTITGSPPYPHDSSKILLFVDKYKRNVGSGSMSEH</sequence>
<proteinExistence type="predicted"/>
<reference evidence="1 2" key="1">
    <citation type="journal article" date="2023" name="bioRxiv">
        <title>An intranuclear bacterial parasite of deep-sea mussels expresses apoptosis inhibitors acquired from its host.</title>
        <authorList>
            <person name="Gonzalez Porras M.A."/>
            <person name="Assie A."/>
            <person name="Tietjen M."/>
            <person name="Violette M."/>
            <person name="Kleiner M."/>
            <person name="Gruber-Vodicka H."/>
            <person name="Dubilier N."/>
            <person name="Leisch N."/>
        </authorList>
    </citation>
    <scope>NUCLEOTIDE SEQUENCE [LARGE SCALE GENOMIC DNA]</scope>
    <source>
        <strain evidence="1">IAP13</strain>
    </source>
</reference>
<keyword evidence="2" id="KW-1185">Reference proteome</keyword>